<dbReference type="SUPFAM" id="SSF56112">
    <property type="entry name" value="Protein kinase-like (PK-like)"/>
    <property type="match status" value="1"/>
</dbReference>
<proteinExistence type="predicted"/>
<organism evidence="1 2">
    <name type="scientific">Polycladospora coralii</name>
    <dbReference type="NCBI Taxonomy" id="2771432"/>
    <lineage>
        <taxon>Bacteria</taxon>
        <taxon>Bacillati</taxon>
        <taxon>Bacillota</taxon>
        <taxon>Bacilli</taxon>
        <taxon>Bacillales</taxon>
        <taxon>Thermoactinomycetaceae</taxon>
        <taxon>Polycladospora</taxon>
    </lineage>
</organism>
<dbReference type="Proteomes" id="UP000661691">
    <property type="component" value="Unassembled WGS sequence"/>
</dbReference>
<protein>
    <submittedName>
        <fullName evidence="1">Serine/threonine protein kinase</fullName>
    </submittedName>
</protein>
<keyword evidence="2" id="KW-1185">Reference proteome</keyword>
<gene>
    <name evidence="1" type="ORF">IC620_00855</name>
</gene>
<reference evidence="1" key="1">
    <citation type="submission" date="2020-09" db="EMBL/GenBank/DDBJ databases">
        <title>A novel bacterium of genus Hazenella, isolated from South China Sea.</title>
        <authorList>
            <person name="Huang H."/>
            <person name="Mo K."/>
            <person name="Hu Y."/>
        </authorList>
    </citation>
    <scope>NUCLEOTIDE SEQUENCE</scope>
    <source>
        <strain evidence="1">IB182357</strain>
    </source>
</reference>
<keyword evidence="1" id="KW-0723">Serine/threonine-protein kinase</keyword>
<dbReference type="GO" id="GO:0004674">
    <property type="term" value="F:protein serine/threonine kinase activity"/>
    <property type="evidence" value="ECO:0007669"/>
    <property type="project" value="UniProtKB-KW"/>
</dbReference>
<name>A0A926N9E6_9BACL</name>
<dbReference type="RefSeq" id="WP_191139186.1">
    <property type="nucleotide sequence ID" value="NZ_JACXAG020000002.1"/>
</dbReference>
<accession>A0A926N9E6</accession>
<dbReference type="EMBL" id="JACXAH010000002">
    <property type="protein sequence ID" value="MBD1370910.1"/>
    <property type="molecule type" value="Genomic_DNA"/>
</dbReference>
<keyword evidence="1" id="KW-0418">Kinase</keyword>
<comment type="caution">
    <text evidence="1">The sequence shown here is derived from an EMBL/GenBank/DDBJ whole genome shotgun (WGS) entry which is preliminary data.</text>
</comment>
<dbReference type="InterPro" id="IPR011009">
    <property type="entry name" value="Kinase-like_dom_sf"/>
</dbReference>
<dbReference type="AlphaFoldDB" id="A0A926N9E6"/>
<dbReference type="Gene3D" id="1.10.510.10">
    <property type="entry name" value="Transferase(Phosphotransferase) domain 1"/>
    <property type="match status" value="1"/>
</dbReference>
<evidence type="ECO:0000313" key="2">
    <source>
        <dbReference type="Proteomes" id="UP000661691"/>
    </source>
</evidence>
<dbReference type="Gene3D" id="3.30.200.20">
    <property type="entry name" value="Phosphorylase Kinase, domain 1"/>
    <property type="match status" value="1"/>
</dbReference>
<evidence type="ECO:0000313" key="1">
    <source>
        <dbReference type="EMBL" id="MBD1370910.1"/>
    </source>
</evidence>
<sequence length="237" mass="27676">MDLHDIEEKLKEIRFRVNPKNQLVTIHAIPTEFNLIGFGTDAVVVQPNRAKQLVYKLFANENTQIKRREAEVYRKLKLSPYFPKFHKEGDNYLVLSYEAGLTLYQCLELGVDIPITLIEDVTAAIDYAKKQGLNPRDIHLKNVILQNGRGKIIDVSEYSQKGNDYRWEHLVEGYHQYYSLIRGKKVPKWLIERVKKKYLSISTHEDVPHKLFEKISSVWSGVIIPRERKDIDAQQSK</sequence>
<keyword evidence="1" id="KW-0808">Transferase</keyword>